<reference evidence="3 4" key="1">
    <citation type="submission" date="2020-01" db="EMBL/GenBank/DDBJ databases">
        <title>Aspergillus terreus IFO 6365 whole genome shotgun sequence.</title>
        <authorList>
            <person name="Kanamasa S."/>
            <person name="Takahashi H."/>
        </authorList>
    </citation>
    <scope>NUCLEOTIDE SEQUENCE [LARGE SCALE GENOMIC DNA]</scope>
    <source>
        <strain evidence="3 4">IFO 6365</strain>
    </source>
</reference>
<dbReference type="InterPro" id="IPR010987">
    <property type="entry name" value="Glutathione-S-Trfase_C-like"/>
</dbReference>
<dbReference type="PROSITE" id="PS50405">
    <property type="entry name" value="GST_CTER"/>
    <property type="match status" value="1"/>
</dbReference>
<dbReference type="CDD" id="cd03044">
    <property type="entry name" value="GST_N_EF1Bgamma"/>
    <property type="match status" value="1"/>
</dbReference>
<dbReference type="Proteomes" id="UP000452235">
    <property type="component" value="Unassembled WGS sequence"/>
</dbReference>
<keyword evidence="4" id="KW-1185">Reference proteome</keyword>
<dbReference type="SUPFAM" id="SSF52833">
    <property type="entry name" value="Thioredoxin-like"/>
    <property type="match status" value="1"/>
</dbReference>
<evidence type="ECO:0000256" key="1">
    <source>
        <dbReference type="ARBA" id="ARBA00007409"/>
    </source>
</evidence>
<evidence type="ECO:0000313" key="3">
    <source>
        <dbReference type="EMBL" id="GFF15959.1"/>
    </source>
</evidence>
<keyword evidence="3" id="KW-0648">Protein biosynthesis</keyword>
<dbReference type="SUPFAM" id="SSF47616">
    <property type="entry name" value="GST C-terminal domain-like"/>
    <property type="match status" value="1"/>
</dbReference>
<evidence type="ECO:0000256" key="2">
    <source>
        <dbReference type="RuleBase" id="RU003494"/>
    </source>
</evidence>
<dbReference type="PANTHER" id="PTHR43986:SF10">
    <property type="entry name" value="ELONGATION FACTOR EEF-1B GAMMA SUBUNIT, PUTATIVE (AFU_ORTHOLOGUE AFUA_1G17120)-RELATED"/>
    <property type="match status" value="1"/>
</dbReference>
<dbReference type="FunFam" id="1.20.1050.10:FF:000006">
    <property type="entry name" value="Elongation factor 1 gamma"/>
    <property type="match status" value="1"/>
</dbReference>
<dbReference type="Pfam" id="PF00043">
    <property type="entry name" value="GST_C"/>
    <property type="match status" value="1"/>
</dbReference>
<dbReference type="GO" id="GO:0005737">
    <property type="term" value="C:cytoplasm"/>
    <property type="evidence" value="ECO:0007669"/>
    <property type="project" value="TreeGrafter"/>
</dbReference>
<protein>
    <submittedName>
        <fullName evidence="3">Translation elongation factor eEF-1B gamma subunit</fullName>
    </submittedName>
</protein>
<gene>
    <name evidence="3" type="ORF">ATEIFO6365_0005014900</name>
</gene>
<comment type="similarity">
    <text evidence="1 2">Belongs to the GST superfamily.</text>
</comment>
<dbReference type="Pfam" id="PF02798">
    <property type="entry name" value="GST_N"/>
    <property type="match status" value="1"/>
</dbReference>
<dbReference type="InterPro" id="IPR050802">
    <property type="entry name" value="EF-GSTs"/>
</dbReference>
<dbReference type="SFLD" id="SFLDS00019">
    <property type="entry name" value="Glutathione_Transferase_(cytos"/>
    <property type="match status" value="1"/>
</dbReference>
<comment type="caution">
    <text evidence="3">The sequence shown here is derived from an EMBL/GenBank/DDBJ whole genome shotgun (WGS) entry which is preliminary data.</text>
</comment>
<dbReference type="AlphaFoldDB" id="A0A5M3Z0C9"/>
<dbReference type="Gene3D" id="1.20.1050.10">
    <property type="match status" value="1"/>
</dbReference>
<dbReference type="InterPro" id="IPR036249">
    <property type="entry name" value="Thioredoxin-like_sf"/>
</dbReference>
<accession>A0A5M3Z0C9</accession>
<evidence type="ECO:0000313" key="4">
    <source>
        <dbReference type="Proteomes" id="UP000452235"/>
    </source>
</evidence>
<dbReference type="PANTHER" id="PTHR43986">
    <property type="entry name" value="ELONGATION FACTOR 1-GAMMA"/>
    <property type="match status" value="1"/>
</dbReference>
<dbReference type="Gene3D" id="3.40.30.10">
    <property type="entry name" value="Glutaredoxin"/>
    <property type="match status" value="1"/>
</dbReference>
<proteinExistence type="inferred from homology"/>
<dbReference type="GO" id="GO:0003746">
    <property type="term" value="F:translation elongation factor activity"/>
    <property type="evidence" value="ECO:0007669"/>
    <property type="project" value="UniProtKB-KW"/>
</dbReference>
<dbReference type="GO" id="GO:0005634">
    <property type="term" value="C:nucleus"/>
    <property type="evidence" value="ECO:0007669"/>
    <property type="project" value="TreeGrafter"/>
</dbReference>
<dbReference type="InterPro" id="IPR040079">
    <property type="entry name" value="Glutathione_S-Trfase"/>
</dbReference>
<dbReference type="InterPro" id="IPR004045">
    <property type="entry name" value="Glutathione_S-Trfase_N"/>
</dbReference>
<dbReference type="OrthoDB" id="249703at2759"/>
<dbReference type="FunFam" id="3.40.30.10:FF:000148">
    <property type="entry name" value="Elongation factor 1B gamma"/>
    <property type="match status" value="1"/>
</dbReference>
<dbReference type="InterPro" id="IPR036282">
    <property type="entry name" value="Glutathione-S-Trfase_C_sf"/>
</dbReference>
<dbReference type="CDD" id="cd03181">
    <property type="entry name" value="GST_C_EF1Bgamma_like"/>
    <property type="match status" value="1"/>
</dbReference>
<dbReference type="PROSITE" id="PS50404">
    <property type="entry name" value="GST_NTER"/>
    <property type="match status" value="1"/>
</dbReference>
<dbReference type="SFLD" id="SFLDG00358">
    <property type="entry name" value="Main_(cytGST)"/>
    <property type="match status" value="1"/>
</dbReference>
<name>A0A5M3Z0C9_ASPTE</name>
<keyword evidence="3" id="KW-0251">Elongation factor</keyword>
<dbReference type="VEuPathDB" id="FungiDB:ATEG_05085"/>
<sequence>MAPFGKIYSYPNNPRVAKAQAAANINGLELEIPEFKMGETNRTPEFLAKFPFGKVPAFEGADGTALVESDAIAQYIAESGPAADQLLGATPAQRALIRQWISFADGEAMAPVSQLVIPRVGFRPFDAATETSALEKLERSLGYLEKHLAGRTWLATAEKLSLADITVASALKWGFVYAIDAEMRAKYPSIMAWYQRTIESEGVKQAFGEQKYVEKRELPKA</sequence>
<organism evidence="3 4">
    <name type="scientific">Aspergillus terreus</name>
    <dbReference type="NCBI Taxonomy" id="33178"/>
    <lineage>
        <taxon>Eukaryota</taxon>
        <taxon>Fungi</taxon>
        <taxon>Dikarya</taxon>
        <taxon>Ascomycota</taxon>
        <taxon>Pezizomycotina</taxon>
        <taxon>Eurotiomycetes</taxon>
        <taxon>Eurotiomycetidae</taxon>
        <taxon>Eurotiales</taxon>
        <taxon>Aspergillaceae</taxon>
        <taxon>Aspergillus</taxon>
        <taxon>Aspergillus subgen. Circumdati</taxon>
    </lineage>
</organism>
<dbReference type="EMBL" id="BLJY01000005">
    <property type="protein sequence ID" value="GFF15959.1"/>
    <property type="molecule type" value="Genomic_DNA"/>
</dbReference>
<dbReference type="InterPro" id="IPR004046">
    <property type="entry name" value="GST_C"/>
</dbReference>